<dbReference type="Ensembl" id="ENSMUNT00000027915.1">
    <property type="protein sequence ID" value="ENSMUNP00000031241.1"/>
    <property type="gene ID" value="ENSMUNG00000017897.1"/>
</dbReference>
<reference evidence="1" key="3">
    <citation type="submission" date="2025-09" db="UniProtKB">
        <authorList>
            <consortium name="Ensembl"/>
        </authorList>
    </citation>
    <scope>IDENTIFICATION</scope>
</reference>
<dbReference type="Proteomes" id="UP000694405">
    <property type="component" value="Chromosome 10"/>
</dbReference>
<sequence>LSAGIPPRLPQINLSAAQNADLRECRTSAGEAVAGGSGGKRCQAGMHSMKPGALHSSCWLLYPCITLGFAPAAYCFIRPSKLGLTL</sequence>
<reference evidence="1" key="2">
    <citation type="submission" date="2025-08" db="UniProtKB">
        <authorList>
            <consortium name="Ensembl"/>
        </authorList>
    </citation>
    <scope>IDENTIFICATION</scope>
</reference>
<dbReference type="AlphaFoldDB" id="A0A8V5GEJ1"/>
<name>A0A8V5GEJ1_MELUD</name>
<evidence type="ECO:0000313" key="1">
    <source>
        <dbReference type="Ensembl" id="ENSMUNP00000031241.1"/>
    </source>
</evidence>
<protein>
    <submittedName>
        <fullName evidence="1">Uncharacterized protein</fullName>
    </submittedName>
</protein>
<proteinExistence type="predicted"/>
<accession>A0A8V5GEJ1</accession>
<keyword evidence="2" id="KW-1185">Reference proteome</keyword>
<evidence type="ECO:0000313" key="2">
    <source>
        <dbReference type="Proteomes" id="UP000694405"/>
    </source>
</evidence>
<organism evidence="1 2">
    <name type="scientific">Melopsittacus undulatus</name>
    <name type="common">Budgerigar</name>
    <name type="synonym">Psittacus undulatus</name>
    <dbReference type="NCBI Taxonomy" id="13146"/>
    <lineage>
        <taxon>Eukaryota</taxon>
        <taxon>Metazoa</taxon>
        <taxon>Chordata</taxon>
        <taxon>Craniata</taxon>
        <taxon>Vertebrata</taxon>
        <taxon>Euteleostomi</taxon>
        <taxon>Archelosauria</taxon>
        <taxon>Archosauria</taxon>
        <taxon>Dinosauria</taxon>
        <taxon>Saurischia</taxon>
        <taxon>Theropoda</taxon>
        <taxon>Coelurosauria</taxon>
        <taxon>Aves</taxon>
        <taxon>Neognathae</taxon>
        <taxon>Neoaves</taxon>
        <taxon>Telluraves</taxon>
        <taxon>Australaves</taxon>
        <taxon>Psittaciformes</taxon>
        <taxon>Psittaculidae</taxon>
        <taxon>Melopsittacus</taxon>
    </lineage>
</organism>
<reference evidence="1" key="1">
    <citation type="submission" date="2020-03" db="EMBL/GenBank/DDBJ databases">
        <title>Melopsittacus undulatus (budgerigar) genome, bMelUnd1, maternal haplotype with Z.</title>
        <authorList>
            <person name="Gedman G."/>
            <person name="Mountcastle J."/>
            <person name="Haase B."/>
            <person name="Formenti G."/>
            <person name="Wright T."/>
            <person name="Apodaca J."/>
            <person name="Pelan S."/>
            <person name="Chow W."/>
            <person name="Rhie A."/>
            <person name="Howe K."/>
            <person name="Fedrigo O."/>
            <person name="Jarvis E.D."/>
        </authorList>
    </citation>
    <scope>NUCLEOTIDE SEQUENCE [LARGE SCALE GENOMIC DNA]</scope>
</reference>